<evidence type="ECO:0000256" key="1">
    <source>
        <dbReference type="SAM" id="MobiDB-lite"/>
    </source>
</evidence>
<feature type="region of interest" description="Disordered" evidence="1">
    <location>
        <begin position="74"/>
        <end position="137"/>
    </location>
</feature>
<name>A0A368PI14_SETIT</name>
<evidence type="ECO:0000313" key="2">
    <source>
        <dbReference type="EMBL" id="RCV05124.1"/>
    </source>
</evidence>
<reference evidence="2" key="2">
    <citation type="submission" date="2015-07" db="EMBL/GenBank/DDBJ databases">
        <authorList>
            <person name="Noorani M."/>
        </authorList>
    </citation>
    <scope>NUCLEOTIDE SEQUENCE</scope>
    <source>
        <strain evidence="2">Yugu1</strain>
    </source>
</reference>
<dbReference type="EMBL" id="CM003528">
    <property type="protein sequence ID" value="RCV05124.1"/>
    <property type="molecule type" value="Genomic_DNA"/>
</dbReference>
<protein>
    <submittedName>
        <fullName evidence="2">Uncharacterized protein</fullName>
    </submittedName>
</protein>
<proteinExistence type="predicted"/>
<accession>A0A368PI14</accession>
<dbReference type="AlphaFoldDB" id="A0A368PI14"/>
<sequence>MHASPTAPAPHPARSPVPDMYLRTSARIISCIAATSSPLNGYAAEEEGDGGDGEREGESSWKWLRALSWWNPGDAWSSPGSERESEVSGSSSRDGGGGGGRGRASAAVMASNPPARGTGRNTCAPPPEPWLSSLRSDPVGLPGPGLARFFGPLLLRRRRGGGGELPLERRVPVVLHGVVGAAGEQARDGGPPVAEPCVRRQDRGVLLGGEGPPLHLRRQLVAPPQPARLARPARDAPPDRRPVPRAVTLHQPPQRLVLLGAPGALYPVALRPHSHRPDTLIRCSCCWQWRCVRLCDYWLASSSIGTSRSVAGGRGRRGRGAYIAGERRGGRGDRERPVAGHRVTAGEVPPHARFRRPNGGWGRWWCGPTWRWGCEAAERTGSRPFGC</sequence>
<gene>
    <name evidence="2" type="ORF">SETIT_1G057400v2</name>
</gene>
<reference evidence="2" key="1">
    <citation type="journal article" date="2012" name="Nat. Biotechnol.">
        <title>Reference genome sequence of the model plant Setaria.</title>
        <authorList>
            <person name="Bennetzen J.L."/>
            <person name="Schmutz J."/>
            <person name="Wang H."/>
            <person name="Percifield R."/>
            <person name="Hawkins J."/>
            <person name="Pontaroli A.C."/>
            <person name="Estep M."/>
            <person name="Feng L."/>
            <person name="Vaughn J.N."/>
            <person name="Grimwood J."/>
            <person name="Jenkins J."/>
            <person name="Barry K."/>
            <person name="Lindquist E."/>
            <person name="Hellsten U."/>
            <person name="Deshpande S."/>
            <person name="Wang X."/>
            <person name="Wu X."/>
            <person name="Mitros T."/>
            <person name="Triplett J."/>
            <person name="Yang X."/>
            <person name="Ye C.Y."/>
            <person name="Mauro-Herrera M."/>
            <person name="Wang L."/>
            <person name="Li P."/>
            <person name="Sharma M."/>
            <person name="Sharma R."/>
            <person name="Ronald P.C."/>
            <person name="Panaud O."/>
            <person name="Kellogg E.A."/>
            <person name="Brutnell T.P."/>
            <person name="Doust A.N."/>
            <person name="Tuskan G.A."/>
            <person name="Rokhsar D."/>
            <person name="Devos K.M."/>
        </authorList>
    </citation>
    <scope>NUCLEOTIDE SEQUENCE [LARGE SCALE GENOMIC DNA]</scope>
    <source>
        <strain evidence="2">Yugu1</strain>
    </source>
</reference>
<organism evidence="2">
    <name type="scientific">Setaria italica</name>
    <name type="common">Foxtail millet</name>
    <name type="synonym">Panicum italicum</name>
    <dbReference type="NCBI Taxonomy" id="4555"/>
    <lineage>
        <taxon>Eukaryota</taxon>
        <taxon>Viridiplantae</taxon>
        <taxon>Streptophyta</taxon>
        <taxon>Embryophyta</taxon>
        <taxon>Tracheophyta</taxon>
        <taxon>Spermatophyta</taxon>
        <taxon>Magnoliopsida</taxon>
        <taxon>Liliopsida</taxon>
        <taxon>Poales</taxon>
        <taxon>Poaceae</taxon>
        <taxon>PACMAD clade</taxon>
        <taxon>Panicoideae</taxon>
        <taxon>Panicodae</taxon>
        <taxon>Paniceae</taxon>
        <taxon>Cenchrinae</taxon>
        <taxon>Setaria</taxon>
    </lineage>
</organism>